<evidence type="ECO:0000313" key="3">
    <source>
        <dbReference type="Proteomes" id="UP000198742"/>
    </source>
</evidence>
<evidence type="ECO:0008006" key="4">
    <source>
        <dbReference type="Google" id="ProtNLM"/>
    </source>
</evidence>
<accession>A0A1H4QEH7</accession>
<gene>
    <name evidence="2" type="ORF">SAMN04489844_1827</name>
</gene>
<dbReference type="Proteomes" id="UP000198742">
    <property type="component" value="Unassembled WGS sequence"/>
</dbReference>
<keyword evidence="1" id="KW-0812">Transmembrane</keyword>
<dbReference type="OrthoDB" id="3775546at2"/>
<dbReference type="RefSeq" id="WP_090968824.1">
    <property type="nucleotide sequence ID" value="NZ_FNRT01000002.1"/>
</dbReference>
<reference evidence="3" key="1">
    <citation type="submission" date="2016-10" db="EMBL/GenBank/DDBJ databases">
        <authorList>
            <person name="Varghese N."/>
            <person name="Submissions S."/>
        </authorList>
    </citation>
    <scope>NUCLEOTIDE SEQUENCE [LARGE SCALE GENOMIC DNA]</scope>
    <source>
        <strain evidence="3">DSM 22017</strain>
    </source>
</reference>
<dbReference type="AlphaFoldDB" id="A0A1H4QEH7"/>
<dbReference type="STRING" id="402596.SAMN04489844_1827"/>
<keyword evidence="1" id="KW-1133">Transmembrane helix</keyword>
<protein>
    <recommendedName>
        <fullName evidence="4">WD40-like Beta Propeller Repeat</fullName>
    </recommendedName>
</protein>
<keyword evidence="3" id="KW-1185">Reference proteome</keyword>
<evidence type="ECO:0000256" key="1">
    <source>
        <dbReference type="SAM" id="Phobius"/>
    </source>
</evidence>
<proteinExistence type="predicted"/>
<keyword evidence="1" id="KW-0472">Membrane</keyword>
<dbReference type="SUPFAM" id="SSF82171">
    <property type="entry name" value="DPP6 N-terminal domain-like"/>
    <property type="match status" value="1"/>
</dbReference>
<name>A0A1H4QEH7_9ACTN</name>
<feature type="transmembrane region" description="Helical" evidence="1">
    <location>
        <begin position="37"/>
        <end position="58"/>
    </location>
</feature>
<sequence length="374" mass="39516">MSTDLREELDALADTQTFSADPSAWDRGRRARRNSRLARGAAVLVAVAAIAGAGTLALQPDREARTADTEVPGGALPSVIPEPSGDVLTDVAIGRASVAYVDSDAQPVLVDASTGEAHRVTLPDFPDAQAFDLYTDYLTGSWLALSPDGTRLAYPTAVPMERDPGQFFVQTAWYRTVDLTTGQSELVDLPECGPNPWAMTWTPEGRISIVALSRGTFEEEPEVVSCTVDPTTGDSTSQPLVGVMAPGAGISATFAGADLSFDDLQKGGPPVDEPVDAVPFVTSSGADLSRELPADTYPDGAVVRPLGWADDSHLVAEVGSDLVLLTSPDRPESEWVWRTLVEDVPEGLGTSVAVDLVPDLDGDPDQELTHDFGD</sequence>
<dbReference type="EMBL" id="FNRT01000002">
    <property type="protein sequence ID" value="SEC17892.1"/>
    <property type="molecule type" value="Genomic_DNA"/>
</dbReference>
<organism evidence="2 3">
    <name type="scientific">Nocardioides exalbidus</name>
    <dbReference type="NCBI Taxonomy" id="402596"/>
    <lineage>
        <taxon>Bacteria</taxon>
        <taxon>Bacillati</taxon>
        <taxon>Actinomycetota</taxon>
        <taxon>Actinomycetes</taxon>
        <taxon>Propionibacteriales</taxon>
        <taxon>Nocardioidaceae</taxon>
        <taxon>Nocardioides</taxon>
    </lineage>
</organism>
<evidence type="ECO:0000313" key="2">
    <source>
        <dbReference type="EMBL" id="SEC17892.1"/>
    </source>
</evidence>